<organism evidence="2 3">
    <name type="scientific">Kitasatospora cinereorecta</name>
    <dbReference type="NCBI Taxonomy" id="285560"/>
    <lineage>
        <taxon>Bacteria</taxon>
        <taxon>Bacillati</taxon>
        <taxon>Actinomycetota</taxon>
        <taxon>Actinomycetes</taxon>
        <taxon>Kitasatosporales</taxon>
        <taxon>Streptomycetaceae</taxon>
        <taxon>Kitasatospora</taxon>
    </lineage>
</organism>
<dbReference type="PANTHER" id="PTHR43162:SF1">
    <property type="entry name" value="PRESTALK A DIFFERENTIATION PROTEIN A"/>
    <property type="match status" value="1"/>
</dbReference>
<dbReference type="EMBL" id="JBHSOC010000013">
    <property type="protein sequence ID" value="MFC5641631.1"/>
    <property type="molecule type" value="Genomic_DNA"/>
</dbReference>
<dbReference type="SUPFAM" id="SSF51735">
    <property type="entry name" value="NAD(P)-binding Rossmann-fold domains"/>
    <property type="match status" value="1"/>
</dbReference>
<name>A0ABW0V700_9ACTN</name>
<protein>
    <submittedName>
        <fullName evidence="2">SDR family oxidoreductase</fullName>
    </submittedName>
</protein>
<dbReference type="Pfam" id="PF13460">
    <property type="entry name" value="NAD_binding_10"/>
    <property type="match status" value="1"/>
</dbReference>
<evidence type="ECO:0000259" key="1">
    <source>
        <dbReference type="Pfam" id="PF13460"/>
    </source>
</evidence>
<dbReference type="Proteomes" id="UP001596066">
    <property type="component" value="Unassembled WGS sequence"/>
</dbReference>
<comment type="caution">
    <text evidence="2">The sequence shown here is derived from an EMBL/GenBank/DDBJ whole genome shotgun (WGS) entry which is preliminary data.</text>
</comment>
<evidence type="ECO:0000313" key="2">
    <source>
        <dbReference type="EMBL" id="MFC5641631.1"/>
    </source>
</evidence>
<feature type="domain" description="NAD(P)-binding" evidence="1">
    <location>
        <begin position="6"/>
        <end position="139"/>
    </location>
</feature>
<gene>
    <name evidence="2" type="ORF">ACFPZF_09730</name>
</gene>
<reference evidence="3" key="1">
    <citation type="journal article" date="2019" name="Int. J. Syst. Evol. Microbiol.">
        <title>The Global Catalogue of Microorganisms (GCM) 10K type strain sequencing project: providing services to taxonomists for standard genome sequencing and annotation.</title>
        <authorList>
            <consortium name="The Broad Institute Genomics Platform"/>
            <consortium name="The Broad Institute Genome Sequencing Center for Infectious Disease"/>
            <person name="Wu L."/>
            <person name="Ma J."/>
        </authorList>
    </citation>
    <scope>NUCLEOTIDE SEQUENCE [LARGE SCALE GENOMIC DNA]</scope>
    <source>
        <strain evidence="3">CGMCC 4.1622</strain>
    </source>
</reference>
<dbReference type="Gene3D" id="3.40.50.720">
    <property type="entry name" value="NAD(P)-binding Rossmann-like Domain"/>
    <property type="match status" value="1"/>
</dbReference>
<sequence length="279" mass="29523">MILITGGRGAVATHLTALLHTEGRPVRLASAQPEKLTPPAGVPTVRLDLTDPASFAPALAGVTGVFLYAEPAHIGEFIDRAHEAGVDHIVLLSSSSVLAPDPESNPIAKSHFEVEQALFASPITTTVLRPGAFASNARGWAWSVRAGLPVRVPFPGAHGDAVHDLDIAEAARTVLLDPRHRGGHFTLTGPESLTFTEQLDRLAEVTGSAVTVEQVAPDAWKAEVAEYIPAAYADALLDWWQSTDGKPVPLTGAVEELTGHPARTFTTWLAEHAAEFATP</sequence>
<evidence type="ECO:0000313" key="3">
    <source>
        <dbReference type="Proteomes" id="UP001596066"/>
    </source>
</evidence>
<dbReference type="InterPro" id="IPR016040">
    <property type="entry name" value="NAD(P)-bd_dom"/>
</dbReference>
<dbReference type="PANTHER" id="PTHR43162">
    <property type="match status" value="1"/>
</dbReference>
<dbReference type="InterPro" id="IPR036291">
    <property type="entry name" value="NAD(P)-bd_dom_sf"/>
</dbReference>
<dbReference type="RefSeq" id="WP_346146327.1">
    <property type="nucleotide sequence ID" value="NZ_BAAAUA010000027.1"/>
</dbReference>
<accession>A0ABW0V700</accession>
<dbReference type="InterPro" id="IPR051604">
    <property type="entry name" value="Ergot_Alk_Oxidoreductase"/>
</dbReference>
<keyword evidence="3" id="KW-1185">Reference proteome</keyword>
<proteinExistence type="predicted"/>